<dbReference type="GeneID" id="29068332"/>
<dbReference type="KEGG" id="vg:29068332"/>
<accession>A0A192Y7V0</accession>
<name>A0A192Y7V0_9CAUD</name>
<protein>
    <recommendedName>
        <fullName evidence="4">Protein kinase</fullName>
    </recommendedName>
</protein>
<feature type="region of interest" description="Disordered" evidence="1">
    <location>
        <begin position="253"/>
        <end position="282"/>
    </location>
</feature>
<dbReference type="RefSeq" id="YP_009291481.1">
    <property type="nucleotide sequence ID" value="NC_031114.1"/>
</dbReference>
<dbReference type="Proteomes" id="UP000203606">
    <property type="component" value="Segment"/>
</dbReference>
<reference evidence="2 3" key="1">
    <citation type="submission" date="2016-03" db="EMBL/GenBank/DDBJ databases">
        <title>Complete Genome Sequences of two Bacteriophages infecting Shiga-Toxin producing Escherichia coli.</title>
        <authorList>
            <person name="Paradiso R."/>
            <person name="Orsini M."/>
            <person name="Borriello G."/>
            <person name="Galiero G."/>
        </authorList>
    </citation>
    <scope>NUCLEOTIDE SEQUENCE [LARGE SCALE GENOMIC DNA]</scope>
</reference>
<evidence type="ECO:0000256" key="1">
    <source>
        <dbReference type="SAM" id="MobiDB-lite"/>
    </source>
</evidence>
<dbReference type="OrthoDB" id="3918at10239"/>
<keyword evidence="3" id="KW-1185">Reference proteome</keyword>
<evidence type="ECO:0000313" key="2">
    <source>
        <dbReference type="EMBL" id="ANM45728.1"/>
    </source>
</evidence>
<evidence type="ECO:0000313" key="3">
    <source>
        <dbReference type="Proteomes" id="UP000203606"/>
    </source>
</evidence>
<sequence length="361" mass="41235">MQVNITNIMNAIDAIKALPICELDKRQGMLIDLLVEMVNSETCDGEITELNQALEHQDWWTTLKCLTADAGFKMLGNGHFSAAYSHPLLPNRVIKVGFKKEDSGAAYTAFCRMYQGRAGIPNVYDVQRHAGCYTVVLDALNDCERFNNDEHYKYAEIASDIIDCKSDAHDMLTGWDGEFVETCKLIRKFFEGIASFDMHSGNIMFSDDGTPFITDPVSFSQKKDGGAFSIDPDELIKEVEEVARQKAIDRAVDRKRRHEERPVRRKLKRRNRKARKAHQEKHKRMVAAWRMAERQERRNHEVAVDVLGRTNNAIRWVNMLAGDFKALEERIAAHWFQADRMAIANGLPLNIDKKLDAMLMG</sequence>
<dbReference type="EMBL" id="KU927499">
    <property type="protein sequence ID" value="ANM45728.1"/>
    <property type="molecule type" value="Genomic_DNA"/>
</dbReference>
<evidence type="ECO:0008006" key="4">
    <source>
        <dbReference type="Google" id="ProtNLM"/>
    </source>
</evidence>
<proteinExistence type="predicted"/>
<organism evidence="2 3">
    <name type="scientific">Escherichia phage 64795_ec1</name>
    <dbReference type="NCBI Taxonomy" id="1837842"/>
    <lineage>
        <taxon>Viruses</taxon>
        <taxon>Duplodnaviria</taxon>
        <taxon>Heunggongvirae</taxon>
        <taxon>Uroviricota</taxon>
        <taxon>Caudoviricetes</taxon>
        <taxon>Autographivirales</taxon>
        <taxon>Autotranscriptaviridae</taxon>
        <taxon>Studiervirinae</taxon>
        <taxon>Teseptimavirus</taxon>
        <taxon>Teseptimavirus tv64795ec1</taxon>
    </lineage>
</organism>